<feature type="transmembrane region" description="Helical" evidence="1">
    <location>
        <begin position="492"/>
        <end position="512"/>
    </location>
</feature>
<keyword evidence="1" id="KW-0812">Transmembrane</keyword>
<comment type="caution">
    <text evidence="3">The sequence shown here is derived from an EMBL/GenBank/DDBJ whole genome shotgun (WGS) entry which is preliminary data.</text>
</comment>
<sequence>MKFTVAVSAFLLASSAQAASFRRRLSFERIAGYEPKSQVTDHNAIDLDQQAIEIQLAIGTSESFNNALKIYTDGAFSKSVAKVQLSTPLTSSVAEGDQITGLNVDGAEVVGKAYADYSIGADVIEIQYRTLDLQSNYVGCQVGANPTPNTVGCFAPTGTLSINGEGSVSYTYNPLTDNGNKRTIQGFSTQAKERMYECTNCPYTTYKKFYDYYGTFDYANQWVLAAFSGTKTSFSNGNADFSLYGFTGRGEVIKKGTAFMIIWMYVIRELEDALDDCQEGCTIENCNDDPVHAWDEAVAFYTGSLEGKDGSGAGVLLYAVADKRCENFKTCGDLANDVTGTAHVNLEIFRQFSIGLNKLLQSQCASAREQKERIEQLMAIPMIQGALRYAYMIDVQNNSDEKAEAEGAVFAAAVLPLVHACNAEAAATIYSNLRVGQNGSANFQKVREAFESVYECMGLRGEYIGGYFDSATGQYFTGAAPVGVSSDSGPNVGLIVGLTVGGVVFLLLAYVLSVRRGKQAAAEMQKKVEQSEVAQEQPSVEDSEVM</sequence>
<evidence type="ECO:0000256" key="1">
    <source>
        <dbReference type="SAM" id="Phobius"/>
    </source>
</evidence>
<organism evidence="3 4">
    <name type="scientific">Nitzschia inconspicua</name>
    <dbReference type="NCBI Taxonomy" id="303405"/>
    <lineage>
        <taxon>Eukaryota</taxon>
        <taxon>Sar</taxon>
        <taxon>Stramenopiles</taxon>
        <taxon>Ochrophyta</taxon>
        <taxon>Bacillariophyta</taxon>
        <taxon>Bacillariophyceae</taxon>
        <taxon>Bacillariophycidae</taxon>
        <taxon>Bacillariales</taxon>
        <taxon>Bacillariaceae</taxon>
        <taxon>Nitzschia</taxon>
    </lineage>
</organism>
<reference evidence="3" key="2">
    <citation type="submission" date="2021-04" db="EMBL/GenBank/DDBJ databases">
        <authorList>
            <person name="Podell S."/>
        </authorList>
    </citation>
    <scope>NUCLEOTIDE SEQUENCE</scope>
    <source>
        <strain evidence="3">Hildebrandi</strain>
    </source>
</reference>
<protein>
    <submittedName>
        <fullName evidence="3">Low iron-inducible periplasmic protein</fullName>
    </submittedName>
</protein>
<keyword evidence="2" id="KW-0732">Signal</keyword>
<reference evidence="3" key="1">
    <citation type="journal article" date="2021" name="Sci. Rep.">
        <title>Diploid genomic architecture of Nitzschia inconspicua, an elite biomass production diatom.</title>
        <authorList>
            <person name="Oliver A."/>
            <person name="Podell S."/>
            <person name="Pinowska A."/>
            <person name="Traller J.C."/>
            <person name="Smith S.R."/>
            <person name="McClure R."/>
            <person name="Beliaev A."/>
            <person name="Bohutskyi P."/>
            <person name="Hill E.A."/>
            <person name="Rabines A."/>
            <person name="Zheng H."/>
            <person name="Allen L.Z."/>
            <person name="Kuo A."/>
            <person name="Grigoriev I.V."/>
            <person name="Allen A.E."/>
            <person name="Hazlebeck D."/>
            <person name="Allen E.E."/>
        </authorList>
    </citation>
    <scope>NUCLEOTIDE SEQUENCE</scope>
    <source>
        <strain evidence="3">Hildebrandi</strain>
    </source>
</reference>
<feature type="chain" id="PRO_5039930363" evidence="2">
    <location>
        <begin position="19"/>
        <end position="546"/>
    </location>
</feature>
<keyword evidence="1" id="KW-0472">Membrane</keyword>
<evidence type="ECO:0000313" key="4">
    <source>
        <dbReference type="Proteomes" id="UP000693970"/>
    </source>
</evidence>
<dbReference type="OrthoDB" id="436015at2759"/>
<dbReference type="AlphaFoldDB" id="A0A9K3Q6B7"/>
<proteinExistence type="predicted"/>
<keyword evidence="1" id="KW-1133">Transmembrane helix</keyword>
<keyword evidence="4" id="KW-1185">Reference proteome</keyword>
<gene>
    <name evidence="3" type="ORF">IV203_018379</name>
</gene>
<accession>A0A9K3Q6B7</accession>
<name>A0A9K3Q6B7_9STRA</name>
<dbReference type="Proteomes" id="UP000693970">
    <property type="component" value="Unassembled WGS sequence"/>
</dbReference>
<evidence type="ECO:0000256" key="2">
    <source>
        <dbReference type="SAM" id="SignalP"/>
    </source>
</evidence>
<evidence type="ECO:0000313" key="3">
    <source>
        <dbReference type="EMBL" id="KAG7372236.1"/>
    </source>
</evidence>
<dbReference type="EMBL" id="JAGRRH010000003">
    <property type="protein sequence ID" value="KAG7372236.1"/>
    <property type="molecule type" value="Genomic_DNA"/>
</dbReference>
<feature type="signal peptide" evidence="2">
    <location>
        <begin position="1"/>
        <end position="18"/>
    </location>
</feature>